<gene>
    <name evidence="1" type="ORF">N7476_004717</name>
</gene>
<protein>
    <submittedName>
        <fullName evidence="1">Uncharacterized protein</fullName>
    </submittedName>
</protein>
<dbReference type="Proteomes" id="UP001147746">
    <property type="component" value="Unassembled WGS sequence"/>
</dbReference>
<organism evidence="1 2">
    <name type="scientific">Penicillium atrosanguineum</name>
    <dbReference type="NCBI Taxonomy" id="1132637"/>
    <lineage>
        <taxon>Eukaryota</taxon>
        <taxon>Fungi</taxon>
        <taxon>Dikarya</taxon>
        <taxon>Ascomycota</taxon>
        <taxon>Pezizomycotina</taxon>
        <taxon>Eurotiomycetes</taxon>
        <taxon>Eurotiomycetidae</taxon>
        <taxon>Eurotiales</taxon>
        <taxon>Aspergillaceae</taxon>
        <taxon>Penicillium</taxon>
    </lineage>
</organism>
<reference evidence="1" key="2">
    <citation type="journal article" date="2023" name="IMA Fungus">
        <title>Comparative genomic study of the Penicillium genus elucidates a diverse pangenome and 15 lateral gene transfer events.</title>
        <authorList>
            <person name="Petersen C."/>
            <person name="Sorensen T."/>
            <person name="Nielsen M.R."/>
            <person name="Sondergaard T.E."/>
            <person name="Sorensen J.L."/>
            <person name="Fitzpatrick D.A."/>
            <person name="Frisvad J.C."/>
            <person name="Nielsen K.L."/>
        </authorList>
    </citation>
    <scope>NUCLEOTIDE SEQUENCE</scope>
    <source>
        <strain evidence="1">IBT 21472</strain>
    </source>
</reference>
<reference evidence="1" key="1">
    <citation type="submission" date="2022-12" db="EMBL/GenBank/DDBJ databases">
        <authorList>
            <person name="Petersen C."/>
        </authorList>
    </citation>
    <scope>NUCLEOTIDE SEQUENCE</scope>
    <source>
        <strain evidence="1">IBT 21472</strain>
    </source>
</reference>
<comment type="caution">
    <text evidence="1">The sequence shown here is derived from an EMBL/GenBank/DDBJ whole genome shotgun (WGS) entry which is preliminary data.</text>
</comment>
<dbReference type="EMBL" id="JAPZBO010000004">
    <property type="protein sequence ID" value="KAJ5318297.1"/>
    <property type="molecule type" value="Genomic_DNA"/>
</dbReference>
<keyword evidence="2" id="KW-1185">Reference proteome</keyword>
<accession>A0A9W9U6Y0</accession>
<dbReference type="AlphaFoldDB" id="A0A9W9U6Y0"/>
<evidence type="ECO:0000313" key="1">
    <source>
        <dbReference type="EMBL" id="KAJ5318297.1"/>
    </source>
</evidence>
<evidence type="ECO:0000313" key="2">
    <source>
        <dbReference type="Proteomes" id="UP001147746"/>
    </source>
</evidence>
<name>A0A9W9U6Y0_9EURO</name>
<proteinExistence type="predicted"/>
<sequence length="112" mass="12782">MPFGRIAKIGFNGCALGLPVGQHLRKEDLAGEGISSSRILVFSRCGMSQCSTDLAEPTRTYVRKKRDPTYGRHWTFQRSIFQRCFESQGRVELRELIMFLVPLVRTLRGYIA</sequence>